<dbReference type="Proteomes" id="UP001200741">
    <property type="component" value="Unassembled WGS sequence"/>
</dbReference>
<dbReference type="RefSeq" id="WP_233369827.1">
    <property type="nucleotide sequence ID" value="NZ_JAJTWU010000001.1"/>
</dbReference>
<proteinExistence type="predicted"/>
<organism evidence="3 4">
    <name type="scientific">Pelomonas cellulosilytica</name>
    <dbReference type="NCBI Taxonomy" id="2906762"/>
    <lineage>
        <taxon>Bacteria</taxon>
        <taxon>Pseudomonadati</taxon>
        <taxon>Pseudomonadota</taxon>
        <taxon>Betaproteobacteria</taxon>
        <taxon>Burkholderiales</taxon>
        <taxon>Sphaerotilaceae</taxon>
        <taxon>Roseateles</taxon>
    </lineage>
</organism>
<dbReference type="InterPro" id="IPR012312">
    <property type="entry name" value="Hemerythrin-like"/>
</dbReference>
<sequence length="189" mass="21516">MPSQRTTRAATQARSQILDELKEDHKRVKKAYRQFQKLDPQEDRDEVEALVQQVLDELSVHATLEEELLYPAARQALSDEDLIDEAEVEHESMHTLIDQLRGMSCDDEKYCARFTVLCEYVTHHVKEEESEMFPKLEHARMDWESLASEMTERRAELTGEPADAEDGSEQTPPPTARSAGSAGSSRARA</sequence>
<evidence type="ECO:0000313" key="3">
    <source>
        <dbReference type="EMBL" id="MCE4553118.1"/>
    </source>
</evidence>
<evidence type="ECO:0000256" key="1">
    <source>
        <dbReference type="SAM" id="MobiDB-lite"/>
    </source>
</evidence>
<evidence type="ECO:0000313" key="4">
    <source>
        <dbReference type="Proteomes" id="UP001200741"/>
    </source>
</evidence>
<dbReference type="Gene3D" id="1.20.120.520">
    <property type="entry name" value="nmb1532 protein domain like"/>
    <property type="match status" value="1"/>
</dbReference>
<dbReference type="PANTHER" id="PTHR35585:SF1">
    <property type="entry name" value="HHE DOMAIN PROTEIN (AFU_ORTHOLOGUE AFUA_4G00730)"/>
    <property type="match status" value="1"/>
</dbReference>
<feature type="compositionally biased region" description="Low complexity" evidence="1">
    <location>
        <begin position="176"/>
        <end position="189"/>
    </location>
</feature>
<reference evidence="3 4" key="1">
    <citation type="submission" date="2021-12" db="EMBL/GenBank/DDBJ databases">
        <title>Genome seq of P8.</title>
        <authorList>
            <person name="Seo T."/>
        </authorList>
    </citation>
    <scope>NUCLEOTIDE SEQUENCE [LARGE SCALE GENOMIC DNA]</scope>
    <source>
        <strain evidence="3 4">P8</strain>
    </source>
</reference>
<feature type="region of interest" description="Disordered" evidence="1">
    <location>
        <begin position="145"/>
        <end position="189"/>
    </location>
</feature>
<gene>
    <name evidence="3" type="ORF">LXT13_01485</name>
</gene>
<feature type="domain" description="Hemerythrin-like" evidence="2">
    <location>
        <begin position="17"/>
        <end position="136"/>
    </location>
</feature>
<evidence type="ECO:0000259" key="2">
    <source>
        <dbReference type="Pfam" id="PF01814"/>
    </source>
</evidence>
<name>A0ABS8XMS0_9BURK</name>
<dbReference type="CDD" id="cd12108">
    <property type="entry name" value="Hr-like"/>
    <property type="match status" value="1"/>
</dbReference>
<keyword evidence="4" id="KW-1185">Reference proteome</keyword>
<comment type="caution">
    <text evidence="3">The sequence shown here is derived from an EMBL/GenBank/DDBJ whole genome shotgun (WGS) entry which is preliminary data.</text>
</comment>
<accession>A0ABS8XMS0</accession>
<dbReference type="Pfam" id="PF01814">
    <property type="entry name" value="Hemerythrin"/>
    <property type="match status" value="1"/>
</dbReference>
<dbReference type="PANTHER" id="PTHR35585">
    <property type="entry name" value="HHE DOMAIN PROTEIN (AFU_ORTHOLOGUE AFUA_4G00730)"/>
    <property type="match status" value="1"/>
</dbReference>
<protein>
    <submittedName>
        <fullName evidence="3">Hemerythrin domain-containing protein</fullName>
    </submittedName>
</protein>
<dbReference type="EMBL" id="JAJTWU010000001">
    <property type="protein sequence ID" value="MCE4553118.1"/>
    <property type="molecule type" value="Genomic_DNA"/>
</dbReference>